<comment type="caution">
    <text evidence="1">The sequence shown here is derived from an EMBL/GenBank/DDBJ whole genome shotgun (WGS) entry which is preliminary data.</text>
</comment>
<dbReference type="EMBL" id="JAODUP010000127">
    <property type="protein sequence ID" value="KAK2160722.1"/>
    <property type="molecule type" value="Genomic_DNA"/>
</dbReference>
<name>A0AAD9JWP9_9ANNE</name>
<dbReference type="AlphaFoldDB" id="A0AAD9JWP9"/>
<evidence type="ECO:0000313" key="1">
    <source>
        <dbReference type="EMBL" id="KAK2160722.1"/>
    </source>
</evidence>
<organism evidence="1 2">
    <name type="scientific">Paralvinella palmiformis</name>
    <dbReference type="NCBI Taxonomy" id="53620"/>
    <lineage>
        <taxon>Eukaryota</taxon>
        <taxon>Metazoa</taxon>
        <taxon>Spiralia</taxon>
        <taxon>Lophotrochozoa</taxon>
        <taxon>Annelida</taxon>
        <taxon>Polychaeta</taxon>
        <taxon>Sedentaria</taxon>
        <taxon>Canalipalpata</taxon>
        <taxon>Terebellida</taxon>
        <taxon>Terebelliformia</taxon>
        <taxon>Alvinellidae</taxon>
        <taxon>Paralvinella</taxon>
    </lineage>
</organism>
<protein>
    <submittedName>
        <fullName evidence="1">Uncharacterized protein</fullName>
    </submittedName>
</protein>
<accession>A0AAD9JWP9</accession>
<evidence type="ECO:0000313" key="2">
    <source>
        <dbReference type="Proteomes" id="UP001208570"/>
    </source>
</evidence>
<reference evidence="1" key="1">
    <citation type="journal article" date="2023" name="Mol. Biol. Evol.">
        <title>Third-Generation Sequencing Reveals the Adaptive Role of the Epigenome in Three Deep-Sea Polychaetes.</title>
        <authorList>
            <person name="Perez M."/>
            <person name="Aroh O."/>
            <person name="Sun Y."/>
            <person name="Lan Y."/>
            <person name="Juniper S.K."/>
            <person name="Young C.R."/>
            <person name="Angers B."/>
            <person name="Qian P.Y."/>
        </authorList>
    </citation>
    <scope>NUCLEOTIDE SEQUENCE</scope>
    <source>
        <strain evidence="1">P08H-3</strain>
    </source>
</reference>
<keyword evidence="2" id="KW-1185">Reference proteome</keyword>
<sequence length="302" mass="34772">MMANQRIYCTLMLAFSLTVICLFVAKTIDIKTTSKEIGASKYKLPSGQSNFALWNVKNFEERCRPKTLKTLFAFAKNGTVDENNGSVREAKKCWMDALIFYLNYPLEFSFGSHILPLVASLWITDGPILEMGSGWYSTPVFHRISLLQRRRALTAESNYQWLQHFFFFASDYHHIYYVNVSEDATPGLSDNINTVYSWDDIGNQIEDWDVVFIDQAPALRRRIDMERIRARSKLILVHDTEPRAYGIYQTHDILITFKARASFGEGWTDTYTDLVSDTHPEMVSAAQVLCNWGIELIKTLNN</sequence>
<dbReference type="Proteomes" id="UP001208570">
    <property type="component" value="Unassembled WGS sequence"/>
</dbReference>
<gene>
    <name evidence="1" type="ORF">LSH36_127g02009</name>
</gene>
<proteinExistence type="predicted"/>